<gene>
    <name evidence="1" type="ORF">ES288_D07G122700v1</name>
</gene>
<dbReference type="Proteomes" id="UP000323506">
    <property type="component" value="Chromosome D07"/>
</dbReference>
<name>A0A5D2BUX2_GOSDA</name>
<evidence type="ECO:0000313" key="1">
    <source>
        <dbReference type="EMBL" id="TYG61121.1"/>
    </source>
</evidence>
<protein>
    <submittedName>
        <fullName evidence="1">Uncharacterized protein</fullName>
    </submittedName>
</protein>
<evidence type="ECO:0000313" key="2">
    <source>
        <dbReference type="Proteomes" id="UP000323506"/>
    </source>
</evidence>
<accession>A0A5D2BUX2</accession>
<proteinExistence type="predicted"/>
<organism evidence="1 2">
    <name type="scientific">Gossypium darwinii</name>
    <name type="common">Darwin's cotton</name>
    <name type="synonym">Gossypium barbadense var. darwinii</name>
    <dbReference type="NCBI Taxonomy" id="34276"/>
    <lineage>
        <taxon>Eukaryota</taxon>
        <taxon>Viridiplantae</taxon>
        <taxon>Streptophyta</taxon>
        <taxon>Embryophyta</taxon>
        <taxon>Tracheophyta</taxon>
        <taxon>Spermatophyta</taxon>
        <taxon>Magnoliopsida</taxon>
        <taxon>eudicotyledons</taxon>
        <taxon>Gunneridae</taxon>
        <taxon>Pentapetalae</taxon>
        <taxon>rosids</taxon>
        <taxon>malvids</taxon>
        <taxon>Malvales</taxon>
        <taxon>Malvaceae</taxon>
        <taxon>Malvoideae</taxon>
        <taxon>Gossypium</taxon>
    </lineage>
</organism>
<dbReference type="EMBL" id="CM017707">
    <property type="protein sequence ID" value="TYG61121.1"/>
    <property type="molecule type" value="Genomic_DNA"/>
</dbReference>
<reference evidence="1 2" key="1">
    <citation type="submission" date="2019-06" db="EMBL/GenBank/DDBJ databases">
        <title>WGS assembly of Gossypium darwinii.</title>
        <authorList>
            <person name="Chen Z.J."/>
            <person name="Sreedasyam A."/>
            <person name="Ando A."/>
            <person name="Song Q."/>
            <person name="De L."/>
            <person name="Hulse-Kemp A."/>
            <person name="Ding M."/>
            <person name="Ye W."/>
            <person name="Kirkbride R."/>
            <person name="Jenkins J."/>
            <person name="Plott C."/>
            <person name="Lovell J."/>
            <person name="Lin Y.-M."/>
            <person name="Vaughn R."/>
            <person name="Liu B."/>
            <person name="Li W."/>
            <person name="Simpson S."/>
            <person name="Scheffler B."/>
            <person name="Saski C."/>
            <person name="Grover C."/>
            <person name="Hu G."/>
            <person name="Conover J."/>
            <person name="Carlson J."/>
            <person name="Shu S."/>
            <person name="Boston L."/>
            <person name="Williams M."/>
            <person name="Peterson D."/>
            <person name="Mcgee K."/>
            <person name="Jones D."/>
            <person name="Wendel J."/>
            <person name="Stelly D."/>
            <person name="Grimwood J."/>
            <person name="Schmutz J."/>
        </authorList>
    </citation>
    <scope>NUCLEOTIDE SEQUENCE [LARGE SCALE GENOMIC DNA]</scope>
    <source>
        <strain evidence="1">1808015.09</strain>
    </source>
</reference>
<dbReference type="AlphaFoldDB" id="A0A5D2BUX2"/>
<keyword evidence="2" id="KW-1185">Reference proteome</keyword>
<sequence>MREETLDEPFPFQSKRTQLLWNQVERSFKAASLTDSGTPWTQLPQTFCFLPSIASVWAASLASRGTARNRLPQSIVNNTYCLQKSMPVHKPLLQPQTHQRCQQTDKFLLLQFRLYHFWQEQLL</sequence>